<feature type="region of interest" description="Disordered" evidence="5">
    <location>
        <begin position="228"/>
        <end position="258"/>
    </location>
</feature>
<feature type="compositionally biased region" description="Acidic residues" evidence="5">
    <location>
        <begin position="175"/>
        <end position="188"/>
    </location>
</feature>
<accession>A0AA88SNQ2</accession>
<evidence type="ECO:0000313" key="7">
    <source>
        <dbReference type="Proteomes" id="UP001187415"/>
    </source>
</evidence>
<dbReference type="SMART" id="SM00248">
    <property type="entry name" value="ANK"/>
    <property type="match status" value="1"/>
</dbReference>
<dbReference type="AlphaFoldDB" id="A0AA88SNQ2"/>
<dbReference type="Pfam" id="PF00023">
    <property type="entry name" value="Ank"/>
    <property type="match status" value="1"/>
</dbReference>
<comment type="caution">
    <text evidence="6">The sequence shown here is derived from an EMBL/GenBank/DDBJ whole genome shotgun (WGS) entry which is preliminary data.</text>
</comment>
<evidence type="ECO:0000256" key="4">
    <source>
        <dbReference type="PROSITE-ProRule" id="PRU00023"/>
    </source>
</evidence>
<organism evidence="6 7">
    <name type="scientific">Channa striata</name>
    <name type="common">Snakehead murrel</name>
    <name type="synonym">Ophicephalus striatus</name>
    <dbReference type="NCBI Taxonomy" id="64152"/>
    <lineage>
        <taxon>Eukaryota</taxon>
        <taxon>Metazoa</taxon>
        <taxon>Chordata</taxon>
        <taxon>Craniata</taxon>
        <taxon>Vertebrata</taxon>
        <taxon>Euteleostomi</taxon>
        <taxon>Actinopterygii</taxon>
        <taxon>Neopterygii</taxon>
        <taxon>Teleostei</taxon>
        <taxon>Neoteleostei</taxon>
        <taxon>Acanthomorphata</taxon>
        <taxon>Anabantaria</taxon>
        <taxon>Anabantiformes</taxon>
        <taxon>Channoidei</taxon>
        <taxon>Channidae</taxon>
        <taxon>Channa</taxon>
    </lineage>
</organism>
<evidence type="ECO:0000256" key="1">
    <source>
        <dbReference type="ARBA" id="ARBA00022737"/>
    </source>
</evidence>
<dbReference type="PANTHER" id="PTHR14491:SF7">
    <property type="entry name" value="SOSONDOWAH, ISOFORM G"/>
    <property type="match status" value="1"/>
</dbReference>
<sequence>MRREAECGLHRHILFKKHGGSGETRLYWCAPEPSLLWLNTDSGWFSVPGSAPETVHICRPWKRLPGSNADLTDRVMDSPQDQEPHRLVQDTFNQNPECVKQEQIQDQVQDKENNVGNEAKEQKQWDKVPSQYQLEVHLPGQSPAEDDPRAVDRHQLVSDEDLLRDHVQAEHQDQQDQEDKEDQEDQEDQAPMSAAANQDRAGESGGSYPVLVISEAEEPPAFAALLRSPANPAEPSEPQRPADPVFTDAGVSSSPDGGDMVCSDLLSLRSDSLSLAGELAVSRTSEEDDTRSVTASSFLSLFHRLQLDPLDKDWLKSSALGDMAAQRQLLDQDPSLVFRKNLLTLCICLCLRLPPPVTSPWLFTKGTALHWAAKQGSEEAVEMMLRFGADVNVRSHVSDFLNP</sequence>
<dbReference type="Gene3D" id="1.25.40.20">
    <property type="entry name" value="Ankyrin repeat-containing domain"/>
    <property type="match status" value="1"/>
</dbReference>
<dbReference type="SUPFAM" id="SSF48403">
    <property type="entry name" value="Ankyrin repeat"/>
    <property type="match status" value="1"/>
</dbReference>
<dbReference type="InterPro" id="IPR036770">
    <property type="entry name" value="Ankyrin_rpt-contain_sf"/>
</dbReference>
<keyword evidence="1" id="KW-0677">Repeat</keyword>
<gene>
    <name evidence="6" type="ORF">Q5P01_013073</name>
</gene>
<evidence type="ECO:0000313" key="6">
    <source>
        <dbReference type="EMBL" id="KAK2842873.1"/>
    </source>
</evidence>
<protein>
    <submittedName>
        <fullName evidence="6">Uncharacterized protein</fullName>
    </submittedName>
</protein>
<evidence type="ECO:0000256" key="2">
    <source>
        <dbReference type="ARBA" id="ARBA00023043"/>
    </source>
</evidence>
<dbReference type="Proteomes" id="UP001187415">
    <property type="component" value="Unassembled WGS sequence"/>
</dbReference>
<keyword evidence="2 4" id="KW-0040">ANK repeat</keyword>
<feature type="compositionally biased region" description="Basic and acidic residues" evidence="5">
    <location>
        <begin position="108"/>
        <end position="126"/>
    </location>
</feature>
<dbReference type="PROSITE" id="PS50088">
    <property type="entry name" value="ANK_REPEAT"/>
    <property type="match status" value="1"/>
</dbReference>
<evidence type="ECO:0000256" key="5">
    <source>
        <dbReference type="SAM" id="MobiDB-lite"/>
    </source>
</evidence>
<keyword evidence="7" id="KW-1185">Reference proteome</keyword>
<proteinExistence type="inferred from homology"/>
<comment type="similarity">
    <text evidence="3">Belongs to the SOWAH family.</text>
</comment>
<feature type="region of interest" description="Disordered" evidence="5">
    <location>
        <begin position="105"/>
        <end position="128"/>
    </location>
</feature>
<dbReference type="PANTHER" id="PTHR14491">
    <property type="entry name" value="SOSONDOWAH, ISOFORM G"/>
    <property type="match status" value="1"/>
</dbReference>
<feature type="repeat" description="ANK" evidence="4">
    <location>
        <begin position="364"/>
        <end position="396"/>
    </location>
</feature>
<dbReference type="PROSITE" id="PS50297">
    <property type="entry name" value="ANK_REP_REGION"/>
    <property type="match status" value="1"/>
</dbReference>
<name>A0AA88SNQ2_CHASR</name>
<dbReference type="InterPro" id="IPR002110">
    <property type="entry name" value="Ankyrin_rpt"/>
</dbReference>
<reference evidence="6" key="1">
    <citation type="submission" date="2023-07" db="EMBL/GenBank/DDBJ databases">
        <title>Chromosome-level Genome Assembly of Striped Snakehead (Channa striata).</title>
        <authorList>
            <person name="Liu H."/>
        </authorList>
    </citation>
    <scope>NUCLEOTIDE SEQUENCE</scope>
    <source>
        <strain evidence="6">Gz</strain>
        <tissue evidence="6">Muscle</tissue>
    </source>
</reference>
<evidence type="ECO:0000256" key="3">
    <source>
        <dbReference type="ARBA" id="ARBA00038122"/>
    </source>
</evidence>
<dbReference type="EMBL" id="JAUPFM010000009">
    <property type="protein sequence ID" value="KAK2842873.1"/>
    <property type="molecule type" value="Genomic_DNA"/>
</dbReference>
<feature type="region of interest" description="Disordered" evidence="5">
    <location>
        <begin position="168"/>
        <end position="206"/>
    </location>
</feature>